<dbReference type="PROSITE" id="PS01344">
    <property type="entry name" value="FRATAXIN_1"/>
    <property type="match status" value="1"/>
</dbReference>
<dbReference type="InterPro" id="IPR020895">
    <property type="entry name" value="Frataxin_CS"/>
</dbReference>
<comment type="similarity">
    <text evidence="1 4">Belongs to the frataxin family.</text>
</comment>
<proteinExistence type="inferred from homology"/>
<dbReference type="Pfam" id="PF01491">
    <property type="entry name" value="Frataxin_Cyay"/>
    <property type="match status" value="1"/>
</dbReference>
<keyword evidence="3 4" id="KW-0408">Iron</keyword>
<evidence type="ECO:0000256" key="1">
    <source>
        <dbReference type="ARBA" id="ARBA00008183"/>
    </source>
</evidence>
<comment type="function">
    <text evidence="4">Involved in iron-sulfur (Fe-S) cluster assembly. May act as a regulator of Fe-S biogenesis.</text>
</comment>
<dbReference type="EMBL" id="FYEX01000001">
    <property type="protein sequence ID" value="SNC63210.1"/>
    <property type="molecule type" value="Genomic_DNA"/>
</dbReference>
<sequence length="187" mass="20543">MGSAFSGATGGGGTFGRTRGPRIPQPRRDIVAQRRQVLDTIKRIFISLKVIADYSMADIKNMNKTTQVVETLSDSSFHAIAEKTLKAIEMSLEEAFQESDLDLDIARQGGNVVNIQFEDKSVIVVNTQAPLQEIWVAAKEGGFHYRWAGTLAAPLWLDTKSGAELFSELSRLASQQAKTPLQVVYCP</sequence>
<keyword evidence="7" id="KW-1185">Reference proteome</keyword>
<dbReference type="PANTHER" id="PTHR16821:SF2">
    <property type="entry name" value="FRATAXIN, MITOCHONDRIAL"/>
    <property type="match status" value="1"/>
</dbReference>
<evidence type="ECO:0000313" key="7">
    <source>
        <dbReference type="Proteomes" id="UP000197215"/>
    </source>
</evidence>
<accession>A0A212TBH2</accession>
<name>A0A212TBH2_9BURK</name>
<dbReference type="GO" id="GO:0005829">
    <property type="term" value="C:cytosol"/>
    <property type="evidence" value="ECO:0007669"/>
    <property type="project" value="TreeGrafter"/>
</dbReference>
<keyword evidence="2 4" id="KW-0479">Metal-binding</keyword>
<reference evidence="6 7" key="1">
    <citation type="submission" date="2017-06" db="EMBL/GenBank/DDBJ databases">
        <authorList>
            <person name="Kim H.J."/>
            <person name="Triplett B.A."/>
        </authorList>
    </citation>
    <scope>NUCLEOTIDE SEQUENCE [LARGE SCALE GENOMIC DNA]</scope>
    <source>
        <strain evidence="6 7">MWH-VicM1</strain>
    </source>
</reference>
<protein>
    <recommendedName>
        <fullName evidence="4">Iron-sulfur cluster assembly protein CyaY</fullName>
    </recommendedName>
</protein>
<dbReference type="SMART" id="SM01219">
    <property type="entry name" value="Frataxin_Cyay"/>
    <property type="match status" value="1"/>
</dbReference>
<dbReference type="InterPro" id="IPR036524">
    <property type="entry name" value="Frataxin/CyaY_sf"/>
</dbReference>
<dbReference type="AlphaFoldDB" id="A0A212TBH2"/>
<evidence type="ECO:0000256" key="3">
    <source>
        <dbReference type="ARBA" id="ARBA00023004"/>
    </source>
</evidence>
<dbReference type="NCBIfam" id="TIGR03421">
    <property type="entry name" value="FeS_CyaY"/>
    <property type="match status" value="1"/>
</dbReference>
<dbReference type="GO" id="GO:0008198">
    <property type="term" value="F:ferrous iron binding"/>
    <property type="evidence" value="ECO:0007669"/>
    <property type="project" value="TreeGrafter"/>
</dbReference>
<dbReference type="Gene3D" id="3.30.920.10">
    <property type="entry name" value="Frataxin/CyaY"/>
    <property type="match status" value="1"/>
</dbReference>
<organism evidence="6 7">
    <name type="scientific">Polynucleobacter victoriensis</name>
    <dbReference type="NCBI Taxonomy" id="2049319"/>
    <lineage>
        <taxon>Bacteria</taxon>
        <taxon>Pseudomonadati</taxon>
        <taxon>Pseudomonadota</taxon>
        <taxon>Betaproteobacteria</taxon>
        <taxon>Burkholderiales</taxon>
        <taxon>Burkholderiaceae</taxon>
        <taxon>Polynucleobacter</taxon>
    </lineage>
</organism>
<feature type="region of interest" description="Disordered" evidence="5">
    <location>
        <begin position="1"/>
        <end position="27"/>
    </location>
</feature>
<dbReference type="PANTHER" id="PTHR16821">
    <property type="entry name" value="FRATAXIN"/>
    <property type="match status" value="1"/>
</dbReference>
<evidence type="ECO:0000256" key="4">
    <source>
        <dbReference type="HAMAP-Rule" id="MF_00142"/>
    </source>
</evidence>
<dbReference type="PROSITE" id="PS50810">
    <property type="entry name" value="FRATAXIN_2"/>
    <property type="match status" value="1"/>
</dbReference>
<dbReference type="GO" id="GO:0008199">
    <property type="term" value="F:ferric iron binding"/>
    <property type="evidence" value="ECO:0007669"/>
    <property type="project" value="InterPro"/>
</dbReference>
<dbReference type="InterPro" id="IPR002908">
    <property type="entry name" value="Frataxin/CyaY"/>
</dbReference>
<dbReference type="InterPro" id="IPR047584">
    <property type="entry name" value="CyaY"/>
</dbReference>
<dbReference type="SUPFAM" id="SSF55387">
    <property type="entry name" value="Frataxin/Nqo15-like"/>
    <property type="match status" value="1"/>
</dbReference>
<dbReference type="GO" id="GO:0016226">
    <property type="term" value="P:iron-sulfur cluster assembly"/>
    <property type="evidence" value="ECO:0007669"/>
    <property type="project" value="UniProtKB-UniRule"/>
</dbReference>
<dbReference type="HAMAP" id="MF_00142">
    <property type="entry name" value="CyaY"/>
    <property type="match status" value="1"/>
</dbReference>
<gene>
    <name evidence="4" type="primary">cyaY</name>
    <name evidence="6" type="ORF">SAMN06295916_0833</name>
</gene>
<evidence type="ECO:0000256" key="5">
    <source>
        <dbReference type="SAM" id="MobiDB-lite"/>
    </source>
</evidence>
<evidence type="ECO:0000256" key="2">
    <source>
        <dbReference type="ARBA" id="ARBA00022723"/>
    </source>
</evidence>
<evidence type="ECO:0000313" key="6">
    <source>
        <dbReference type="EMBL" id="SNC63210.1"/>
    </source>
</evidence>
<dbReference type="Proteomes" id="UP000197215">
    <property type="component" value="Unassembled WGS sequence"/>
</dbReference>